<keyword evidence="3" id="KW-1185">Reference proteome</keyword>
<sequence length="105" mass="11434">MQILPLRPNCAPSSAPRRLGANSIGASAQSPRRHGVQESLTTFLDAPLVMRYRAPRKSMRVCASGLPSFRSQLTFAPFSTKLKTVLGMGLHRHTGAVCFLVIQKS</sequence>
<gene>
    <name evidence="2" type="ORF">CEXT_472871</name>
</gene>
<reference evidence="2 3" key="1">
    <citation type="submission" date="2021-06" db="EMBL/GenBank/DDBJ databases">
        <title>Caerostris extrusa draft genome.</title>
        <authorList>
            <person name="Kono N."/>
            <person name="Arakawa K."/>
        </authorList>
    </citation>
    <scope>NUCLEOTIDE SEQUENCE [LARGE SCALE GENOMIC DNA]</scope>
</reference>
<name>A0AAV4X7I0_CAEEX</name>
<accession>A0AAV4X7I0</accession>
<protein>
    <submittedName>
        <fullName evidence="2">Uncharacterized protein</fullName>
    </submittedName>
</protein>
<evidence type="ECO:0000313" key="3">
    <source>
        <dbReference type="Proteomes" id="UP001054945"/>
    </source>
</evidence>
<evidence type="ECO:0000313" key="2">
    <source>
        <dbReference type="EMBL" id="GIY91212.1"/>
    </source>
</evidence>
<organism evidence="2 3">
    <name type="scientific">Caerostris extrusa</name>
    <name type="common">Bark spider</name>
    <name type="synonym">Caerostris bankana</name>
    <dbReference type="NCBI Taxonomy" id="172846"/>
    <lineage>
        <taxon>Eukaryota</taxon>
        <taxon>Metazoa</taxon>
        <taxon>Ecdysozoa</taxon>
        <taxon>Arthropoda</taxon>
        <taxon>Chelicerata</taxon>
        <taxon>Arachnida</taxon>
        <taxon>Araneae</taxon>
        <taxon>Araneomorphae</taxon>
        <taxon>Entelegynae</taxon>
        <taxon>Araneoidea</taxon>
        <taxon>Araneidae</taxon>
        <taxon>Caerostris</taxon>
    </lineage>
</organism>
<dbReference type="AlphaFoldDB" id="A0AAV4X7I0"/>
<proteinExistence type="predicted"/>
<dbReference type="Proteomes" id="UP001054945">
    <property type="component" value="Unassembled WGS sequence"/>
</dbReference>
<dbReference type="EMBL" id="BPLR01017389">
    <property type="protein sequence ID" value="GIY91212.1"/>
    <property type="molecule type" value="Genomic_DNA"/>
</dbReference>
<feature type="region of interest" description="Disordered" evidence="1">
    <location>
        <begin position="1"/>
        <end position="38"/>
    </location>
</feature>
<evidence type="ECO:0000256" key="1">
    <source>
        <dbReference type="SAM" id="MobiDB-lite"/>
    </source>
</evidence>
<comment type="caution">
    <text evidence="2">The sequence shown here is derived from an EMBL/GenBank/DDBJ whole genome shotgun (WGS) entry which is preliminary data.</text>
</comment>